<dbReference type="InterPro" id="IPR055782">
    <property type="entry name" value="DUF7358"/>
</dbReference>
<dbReference type="PANTHER" id="PTHR47030">
    <property type="entry name" value="LIPASE CLASS 3 FAMILY PROTEIN"/>
    <property type="match status" value="1"/>
</dbReference>
<dbReference type="InterPro" id="IPR029058">
    <property type="entry name" value="AB_hydrolase_fold"/>
</dbReference>
<dbReference type="PANTHER" id="PTHR47030:SF4">
    <property type="entry name" value="FUNGAL LIPASE-LIKE DOMAIN-CONTAINING PROTEIN"/>
    <property type="match status" value="1"/>
</dbReference>
<dbReference type="Gene3D" id="3.40.50.1820">
    <property type="entry name" value="alpha/beta hydrolase"/>
    <property type="match status" value="1"/>
</dbReference>
<evidence type="ECO:0000256" key="1">
    <source>
        <dbReference type="SAM" id="Phobius"/>
    </source>
</evidence>
<feature type="transmembrane region" description="Helical" evidence="1">
    <location>
        <begin position="96"/>
        <end position="116"/>
    </location>
</feature>
<organism evidence="5 6">
    <name type="scientific">Miscanthus lutarioriparius</name>
    <dbReference type="NCBI Taxonomy" id="422564"/>
    <lineage>
        <taxon>Eukaryota</taxon>
        <taxon>Viridiplantae</taxon>
        <taxon>Streptophyta</taxon>
        <taxon>Embryophyta</taxon>
        <taxon>Tracheophyta</taxon>
        <taxon>Spermatophyta</taxon>
        <taxon>Magnoliopsida</taxon>
        <taxon>Liliopsida</taxon>
        <taxon>Poales</taxon>
        <taxon>Poaceae</taxon>
        <taxon>PACMAD clade</taxon>
        <taxon>Panicoideae</taxon>
        <taxon>Andropogonodae</taxon>
        <taxon>Andropogoneae</taxon>
        <taxon>Saccharinae</taxon>
        <taxon>Miscanthus</taxon>
    </lineage>
</organism>
<dbReference type="GO" id="GO:0006629">
    <property type="term" value="P:lipid metabolic process"/>
    <property type="evidence" value="ECO:0007669"/>
    <property type="project" value="InterPro"/>
</dbReference>
<sequence>MATGVLSTVRWSTACAALLNAAAASTGAAVAAVALGRCGGGALGPAAAAASAALAARLLASAVAGFAQGAAASTIAAGAIGAHVDSGATFANSLGFGMIITVLQFVLAIYLMCIILKDVLAGGSSKQCFSGHNQNSDWRHILLIAFLVSMWVATIVQCTTGSDVLRWRSFYASHDIAWRAHYQEVFDHGIREVLCCLGRVKYSSVLEDDDICVVAKLLGDLMAYRASGTGHLELVAGLSLLQKSKSSTIISKELVEAPQDLIQEALLFHPFAEAAYTGPLLDFGRNPLMFPCVWLNRQGVLTPWTRARRPVLEGDNWWRGHAAAFLKYANVAPEVLRKGRVNQTKREAAYFVVVLHYLSTVVIAIRGTETPEDVITDGLCKECSLNIDDLDGLINSDHLSPQVKNAVLSSPHYGHAGIVESARELYAELEGQPIHQYQDKSDTVKAGFLSSLLGDGCECHGYNIQIVGHSLGGSVAALLGIKLYGRFPKLHVYAYGAAPCVDYVVADACSRFVTSIVHNDEFSARLSMNSVIRLRSSAVKALSKGTSPNSAKVGKLVGGIISARTDDKNALDHCASAGALQTVSEAELSNDQTHGRNPMHTIRGGLFLFGQAISCLINTPKHRVSSTAAINYELGRSRMTTVSDGRESMVAYRGFMDVSHCGEGNAHIDSQFREDDLYECGGAYRSPHSNDGPGLMSASDDHIITISSSEGQPPEVYLPGLVVHVVPVKKGASPLRKTVVTRQKNKSYKAFIACRKDFMDLVVTPRMFLDHLPWRCHYAMQKVIETRKWDQLTSDPSTAEEAV</sequence>
<evidence type="ECO:0000313" key="5">
    <source>
        <dbReference type="EMBL" id="CAD6235582.1"/>
    </source>
</evidence>
<evidence type="ECO:0008006" key="7">
    <source>
        <dbReference type="Google" id="ProtNLM"/>
    </source>
</evidence>
<dbReference type="Proteomes" id="UP000604825">
    <property type="component" value="Unassembled WGS sequence"/>
</dbReference>
<keyword evidence="6" id="KW-1185">Reference proteome</keyword>
<proteinExistence type="predicted"/>
<reference evidence="5" key="1">
    <citation type="submission" date="2020-10" db="EMBL/GenBank/DDBJ databases">
        <authorList>
            <person name="Han B."/>
            <person name="Lu T."/>
            <person name="Zhao Q."/>
            <person name="Huang X."/>
            <person name="Zhao Y."/>
        </authorList>
    </citation>
    <scope>NUCLEOTIDE SEQUENCE</scope>
</reference>
<feature type="transmembrane region" description="Helical" evidence="1">
    <location>
        <begin position="137"/>
        <end position="156"/>
    </location>
</feature>
<name>A0A811P2S6_9POAL</name>
<dbReference type="Pfam" id="PF01764">
    <property type="entry name" value="Lipase_3"/>
    <property type="match status" value="1"/>
</dbReference>
<dbReference type="Pfam" id="PF24057">
    <property type="entry name" value="DUF7358"/>
    <property type="match status" value="1"/>
</dbReference>
<protein>
    <recommendedName>
        <fullName evidence="7">Fungal lipase-like domain-containing protein</fullName>
    </recommendedName>
</protein>
<feature type="signal peptide" evidence="2">
    <location>
        <begin position="1"/>
        <end position="24"/>
    </location>
</feature>
<dbReference type="OrthoDB" id="438440at2759"/>
<keyword evidence="2" id="KW-0732">Signal</keyword>
<dbReference type="AlphaFoldDB" id="A0A811P2S6"/>
<accession>A0A811P2S6</accession>
<dbReference type="CDD" id="cd00519">
    <property type="entry name" value="Lipase_3"/>
    <property type="match status" value="1"/>
</dbReference>
<feature type="domain" description="DUF7358" evidence="4">
    <location>
        <begin position="6"/>
        <end position="224"/>
    </location>
</feature>
<keyword evidence="1" id="KW-1133">Transmembrane helix</keyword>
<keyword evidence="1" id="KW-0472">Membrane</keyword>
<evidence type="ECO:0000256" key="2">
    <source>
        <dbReference type="SAM" id="SignalP"/>
    </source>
</evidence>
<dbReference type="InterPro" id="IPR002921">
    <property type="entry name" value="Fungal_lipase-type"/>
</dbReference>
<comment type="caution">
    <text evidence="5">The sequence shown here is derived from an EMBL/GenBank/DDBJ whole genome shotgun (WGS) entry which is preliminary data.</text>
</comment>
<dbReference type="EMBL" id="CAJGYO010000006">
    <property type="protein sequence ID" value="CAD6235582.1"/>
    <property type="molecule type" value="Genomic_DNA"/>
</dbReference>
<evidence type="ECO:0000259" key="4">
    <source>
        <dbReference type="Pfam" id="PF24057"/>
    </source>
</evidence>
<keyword evidence="1" id="KW-0812">Transmembrane</keyword>
<dbReference type="SUPFAM" id="SSF53474">
    <property type="entry name" value="alpha/beta-Hydrolases"/>
    <property type="match status" value="1"/>
</dbReference>
<evidence type="ECO:0000259" key="3">
    <source>
        <dbReference type="Pfam" id="PF01764"/>
    </source>
</evidence>
<evidence type="ECO:0000313" key="6">
    <source>
        <dbReference type="Proteomes" id="UP000604825"/>
    </source>
</evidence>
<feature type="transmembrane region" description="Helical" evidence="1">
    <location>
        <begin position="66"/>
        <end position="84"/>
    </location>
</feature>
<gene>
    <name evidence="5" type="ORF">NCGR_LOCUS23770</name>
</gene>
<feature type="chain" id="PRO_5032526572" description="Fungal lipase-like domain-containing protein" evidence="2">
    <location>
        <begin position="25"/>
        <end position="803"/>
    </location>
</feature>
<feature type="domain" description="Fungal lipase-type" evidence="3">
    <location>
        <begin position="362"/>
        <end position="526"/>
    </location>
</feature>